<dbReference type="GeneID" id="39983750"/>
<evidence type="ECO:0008006" key="4">
    <source>
        <dbReference type="Google" id="ProtNLM"/>
    </source>
</evidence>
<sequence>MSKTLQETFPDPDEAICSFFLQTTDVSDKTWHSISLIAESDDDTFWVVIAHHKNLSLALKNLITAVDIAHSSAFRRSLQLADEFALITLIVRLVTTTSVVFKRGVSVREVAARFGDLIPASLILPTSLMLLRHSGPIASATITSLFLLNPAYLCAMSTVASSWCDATSRLAVRSVRELSRGRHQRLAGDVVPLFEQVYRHVKHLWALFHSAPFVADYVPLSRLLQNLRVVVDLLSPILQHFILTCSTISNCRDRFSRANSAIVNAAINTASILVLFRTYNKVLTKERCYCVEGIVHSTYEALTSYITQKVSGPPALLLSNSKLSLTLLIHELFPPRMDENDLMVGKVLRSLTEPIPDSKDFSDGFLGSRSRYFELILIELVHQGFHIDRLLDKKFITALEAEELGASERSITCAITGIIEECTKQSNTTSLSNMNDNNNKQEDIVSPPRSSDVEGTTNPLVNIVLDVMPHFNVKGIIAALQYYNNDVEHFILDASMDNIVPHILTQLTEPSPTVVSSNQTTTEKVISETPLAPIHAITSADYDKDYGEVDLNLFIGSDLYEAINGDDDNDNNGEKTLGEDLSSALAYTTHHVEDHRSAAEMFEVDDTMRDNIRMLMEMMYDDEYDDAQDLAEVRGYEARRGTNNSDTSLSDNDDNKDNNDTPDGDNKNSEGTELSRAPHQGVSRARTLYDEKKFHKTRSKQREKDVKSVKEAREKTPSYTQKKKTVRKNAQDKMAFTRAVKKGKSDW</sequence>
<dbReference type="Proteomes" id="UP000192257">
    <property type="component" value="Unassembled WGS sequence"/>
</dbReference>
<evidence type="ECO:0000313" key="3">
    <source>
        <dbReference type="Proteomes" id="UP000192257"/>
    </source>
</evidence>
<dbReference type="RefSeq" id="XP_028884373.1">
    <property type="nucleotide sequence ID" value="XM_029023970.1"/>
</dbReference>
<accession>A0A1X0P037</accession>
<proteinExistence type="predicted"/>
<gene>
    <name evidence="2" type="ORF">TM35_000081050</name>
</gene>
<organism evidence="2 3">
    <name type="scientific">Trypanosoma theileri</name>
    <dbReference type="NCBI Taxonomy" id="67003"/>
    <lineage>
        <taxon>Eukaryota</taxon>
        <taxon>Discoba</taxon>
        <taxon>Euglenozoa</taxon>
        <taxon>Kinetoplastea</taxon>
        <taxon>Metakinetoplastina</taxon>
        <taxon>Trypanosomatida</taxon>
        <taxon>Trypanosomatidae</taxon>
        <taxon>Trypanosoma</taxon>
    </lineage>
</organism>
<protein>
    <recommendedName>
        <fullName evidence="4">CUE domain-containing protein</fullName>
    </recommendedName>
</protein>
<feature type="region of interest" description="Disordered" evidence="1">
    <location>
        <begin position="636"/>
        <end position="747"/>
    </location>
</feature>
<dbReference type="OrthoDB" id="277587at2759"/>
<keyword evidence="3" id="KW-1185">Reference proteome</keyword>
<evidence type="ECO:0000256" key="1">
    <source>
        <dbReference type="SAM" id="MobiDB-lite"/>
    </source>
</evidence>
<dbReference type="VEuPathDB" id="TriTrypDB:TM35_000081050"/>
<feature type="region of interest" description="Disordered" evidence="1">
    <location>
        <begin position="429"/>
        <end position="454"/>
    </location>
</feature>
<dbReference type="EMBL" id="NBCO01000008">
    <property type="protein sequence ID" value="ORC90307.1"/>
    <property type="molecule type" value="Genomic_DNA"/>
</dbReference>
<feature type="compositionally biased region" description="Basic and acidic residues" evidence="1">
    <location>
        <begin position="700"/>
        <end position="716"/>
    </location>
</feature>
<name>A0A1X0P037_9TRYP</name>
<reference evidence="2 3" key="1">
    <citation type="submission" date="2017-03" db="EMBL/GenBank/DDBJ databases">
        <title>An alternative strategy for trypanosome survival in the mammalian bloodstream revealed through genome and transcriptome analysis of the ubiquitous bovine parasite Trypanosoma (Megatrypanum) theileri.</title>
        <authorList>
            <person name="Kelly S."/>
            <person name="Ivens A."/>
            <person name="Mott A."/>
            <person name="O'Neill E."/>
            <person name="Emms D."/>
            <person name="Macleod O."/>
            <person name="Voorheis P."/>
            <person name="Matthews J."/>
            <person name="Matthews K."/>
            <person name="Carrington M."/>
        </authorList>
    </citation>
    <scope>NUCLEOTIDE SEQUENCE [LARGE SCALE GENOMIC DNA]</scope>
    <source>
        <strain evidence="2">Edinburgh</strain>
    </source>
</reference>
<evidence type="ECO:0000313" key="2">
    <source>
        <dbReference type="EMBL" id="ORC90307.1"/>
    </source>
</evidence>
<comment type="caution">
    <text evidence="2">The sequence shown here is derived from an EMBL/GenBank/DDBJ whole genome shotgun (WGS) entry which is preliminary data.</text>
</comment>
<feature type="compositionally biased region" description="Basic and acidic residues" evidence="1">
    <location>
        <begin position="653"/>
        <end position="670"/>
    </location>
</feature>
<feature type="compositionally biased region" description="Polar residues" evidence="1">
    <location>
        <begin position="429"/>
        <end position="438"/>
    </location>
</feature>
<dbReference type="AlphaFoldDB" id="A0A1X0P037"/>